<gene>
    <name evidence="8" type="ORF">POPTR_017G150740</name>
</gene>
<dbReference type="EMBL" id="CM009306">
    <property type="protein sequence ID" value="RQP02407.1"/>
    <property type="molecule type" value="Genomic_DNA"/>
</dbReference>
<evidence type="ECO:0000256" key="7">
    <source>
        <dbReference type="SAM" id="Phobius"/>
    </source>
</evidence>
<dbReference type="InterPro" id="IPR045035">
    <property type="entry name" value="YSL-like"/>
</dbReference>
<dbReference type="PANTHER" id="PTHR31645">
    <property type="entry name" value="OLIGOPEPTIDE TRANSPORTER YGL114W-RELATED"/>
    <property type="match status" value="1"/>
</dbReference>
<accession>A0A3N7G5D6</accession>
<reference evidence="8 9" key="1">
    <citation type="journal article" date="2006" name="Science">
        <title>The genome of black cottonwood, Populus trichocarpa (Torr. &amp; Gray).</title>
        <authorList>
            <person name="Tuskan G.A."/>
            <person name="Difazio S."/>
            <person name="Jansson S."/>
            <person name="Bohlmann J."/>
            <person name="Grigoriev I."/>
            <person name="Hellsten U."/>
            <person name="Putnam N."/>
            <person name="Ralph S."/>
            <person name="Rombauts S."/>
            <person name="Salamov A."/>
            <person name="Schein J."/>
            <person name="Sterck L."/>
            <person name="Aerts A."/>
            <person name="Bhalerao R.R."/>
            <person name="Bhalerao R.P."/>
            <person name="Blaudez D."/>
            <person name="Boerjan W."/>
            <person name="Brun A."/>
            <person name="Brunner A."/>
            <person name="Busov V."/>
            <person name="Campbell M."/>
            <person name="Carlson J."/>
            <person name="Chalot M."/>
            <person name="Chapman J."/>
            <person name="Chen G.L."/>
            <person name="Cooper D."/>
            <person name="Coutinho P.M."/>
            <person name="Couturier J."/>
            <person name="Covert S."/>
            <person name="Cronk Q."/>
            <person name="Cunningham R."/>
            <person name="Davis J."/>
            <person name="Degroeve S."/>
            <person name="Dejardin A."/>
            <person name="Depamphilis C."/>
            <person name="Detter J."/>
            <person name="Dirks B."/>
            <person name="Dubchak I."/>
            <person name="Duplessis S."/>
            <person name="Ehlting J."/>
            <person name="Ellis B."/>
            <person name="Gendler K."/>
            <person name="Goodstein D."/>
            <person name="Gribskov M."/>
            <person name="Grimwood J."/>
            <person name="Groover A."/>
            <person name="Gunter L."/>
            <person name="Hamberger B."/>
            <person name="Heinze B."/>
            <person name="Helariutta Y."/>
            <person name="Henrissat B."/>
            <person name="Holligan D."/>
            <person name="Holt R."/>
            <person name="Huang W."/>
            <person name="Islam-Faridi N."/>
            <person name="Jones S."/>
            <person name="Jones-Rhoades M."/>
            <person name="Jorgensen R."/>
            <person name="Joshi C."/>
            <person name="Kangasjarvi J."/>
            <person name="Karlsson J."/>
            <person name="Kelleher C."/>
            <person name="Kirkpatrick R."/>
            <person name="Kirst M."/>
            <person name="Kohler A."/>
            <person name="Kalluri U."/>
            <person name="Larimer F."/>
            <person name="Leebens-Mack J."/>
            <person name="Leple J.C."/>
            <person name="Locascio P."/>
            <person name="Lou Y."/>
            <person name="Lucas S."/>
            <person name="Martin F."/>
            <person name="Montanini B."/>
            <person name="Napoli C."/>
            <person name="Nelson D.R."/>
            <person name="Nelson C."/>
            <person name="Nieminen K."/>
            <person name="Nilsson O."/>
            <person name="Pereda V."/>
            <person name="Peter G."/>
            <person name="Philippe R."/>
            <person name="Pilate G."/>
            <person name="Poliakov A."/>
            <person name="Razumovskaya J."/>
            <person name="Richardson P."/>
            <person name="Rinaldi C."/>
            <person name="Ritland K."/>
            <person name="Rouze P."/>
            <person name="Ryaboy D."/>
            <person name="Schmutz J."/>
            <person name="Schrader J."/>
            <person name="Segerman B."/>
            <person name="Shin H."/>
            <person name="Siddiqui A."/>
            <person name="Sterky F."/>
            <person name="Terry A."/>
            <person name="Tsai C.J."/>
            <person name="Uberbacher E."/>
            <person name="Unneberg P."/>
            <person name="Vahala J."/>
            <person name="Wall K."/>
            <person name="Wessler S."/>
            <person name="Yang G."/>
            <person name="Yin T."/>
            <person name="Douglas C."/>
            <person name="Marra M."/>
            <person name="Sandberg G."/>
            <person name="Van de Peer Y."/>
            <person name="Rokhsar D."/>
        </authorList>
    </citation>
    <scope>NUCLEOTIDE SEQUENCE [LARGE SCALE GENOMIC DNA]</scope>
    <source>
        <strain evidence="9">cv. Nisqually</strain>
    </source>
</reference>
<dbReference type="Pfam" id="PF03169">
    <property type="entry name" value="OPT"/>
    <property type="match status" value="1"/>
</dbReference>
<feature type="transmembrane region" description="Helical" evidence="7">
    <location>
        <begin position="71"/>
        <end position="92"/>
    </location>
</feature>
<evidence type="ECO:0000256" key="5">
    <source>
        <dbReference type="ARBA" id="ARBA00022989"/>
    </source>
</evidence>
<evidence type="ECO:0000313" key="9">
    <source>
        <dbReference type="Proteomes" id="UP000006729"/>
    </source>
</evidence>
<evidence type="ECO:0000313" key="8">
    <source>
        <dbReference type="EMBL" id="RQP02407.1"/>
    </source>
</evidence>
<dbReference type="GO" id="GO:0035673">
    <property type="term" value="F:oligopeptide transmembrane transporter activity"/>
    <property type="evidence" value="ECO:0007669"/>
    <property type="project" value="InterPro"/>
</dbReference>
<dbReference type="STRING" id="3694.A0A3N7G5D6"/>
<feature type="transmembrane region" description="Helical" evidence="7">
    <location>
        <begin position="144"/>
        <end position="167"/>
    </location>
</feature>
<evidence type="ECO:0000256" key="1">
    <source>
        <dbReference type="ARBA" id="ARBA00004141"/>
    </source>
</evidence>
<evidence type="ECO:0000256" key="2">
    <source>
        <dbReference type="ARBA" id="ARBA00010276"/>
    </source>
</evidence>
<keyword evidence="4 7" id="KW-0812">Transmembrane</keyword>
<organism evidence="8 9">
    <name type="scientific">Populus trichocarpa</name>
    <name type="common">Western balsam poplar</name>
    <name type="synonym">Populus balsamifera subsp. trichocarpa</name>
    <dbReference type="NCBI Taxonomy" id="3694"/>
    <lineage>
        <taxon>Eukaryota</taxon>
        <taxon>Viridiplantae</taxon>
        <taxon>Streptophyta</taxon>
        <taxon>Embryophyta</taxon>
        <taxon>Tracheophyta</taxon>
        <taxon>Spermatophyta</taxon>
        <taxon>Magnoliopsida</taxon>
        <taxon>eudicotyledons</taxon>
        <taxon>Gunneridae</taxon>
        <taxon>Pentapetalae</taxon>
        <taxon>rosids</taxon>
        <taxon>fabids</taxon>
        <taxon>Malpighiales</taxon>
        <taxon>Salicaceae</taxon>
        <taxon>Saliceae</taxon>
        <taxon>Populus</taxon>
    </lineage>
</organism>
<keyword evidence="9" id="KW-1185">Reference proteome</keyword>
<dbReference type="InterPro" id="IPR004813">
    <property type="entry name" value="OPT"/>
</dbReference>
<feature type="transmembrane region" description="Helical" evidence="7">
    <location>
        <begin position="21"/>
        <end position="51"/>
    </location>
</feature>
<dbReference type="Proteomes" id="UP000006729">
    <property type="component" value="Chromosome 17"/>
</dbReference>
<sequence>MVVDLLSSPHSGLKHMKTTTYVGVGMICPYIINISVLLGGLLSWGLMWPLIDTKKGDWYPADLKPDSLNGLQGYKVFIATALILGDGLYNFFKVLSRTLAALFFQLRGRDATGALPVADRSSPETSRISYDEQRRTHLFLKDQIPTWFAVAGYVAIAAISTATLPYIFPELKWYYILVIYIDLWASPCIL</sequence>
<dbReference type="GO" id="GO:0016020">
    <property type="term" value="C:membrane"/>
    <property type="evidence" value="ECO:0007669"/>
    <property type="project" value="UniProtKB-SubCell"/>
</dbReference>
<dbReference type="InParanoid" id="A0A3N7G5D6"/>
<proteinExistence type="inferred from homology"/>
<dbReference type="PANTHER" id="PTHR31645:SF93">
    <property type="entry name" value="TRANSPORTER, PUTATIVE-RELATED"/>
    <property type="match status" value="1"/>
</dbReference>
<keyword evidence="6 7" id="KW-0472">Membrane</keyword>
<comment type="subcellular location">
    <subcellularLocation>
        <location evidence="1">Membrane</location>
        <topology evidence="1">Multi-pass membrane protein</topology>
    </subcellularLocation>
</comment>
<comment type="similarity">
    <text evidence="2">Belongs to the YSL (TC 2.A.67.2) family.</text>
</comment>
<name>A0A3N7G5D6_POPTR</name>
<keyword evidence="5 7" id="KW-1133">Transmembrane helix</keyword>
<evidence type="ECO:0000256" key="4">
    <source>
        <dbReference type="ARBA" id="ARBA00022692"/>
    </source>
</evidence>
<evidence type="ECO:0000256" key="3">
    <source>
        <dbReference type="ARBA" id="ARBA00022448"/>
    </source>
</evidence>
<keyword evidence="3" id="KW-0813">Transport</keyword>
<protein>
    <submittedName>
        <fullName evidence="8">Uncharacterized protein</fullName>
    </submittedName>
</protein>
<dbReference type="AlphaFoldDB" id="A0A3N7G5D6"/>
<evidence type="ECO:0000256" key="6">
    <source>
        <dbReference type="ARBA" id="ARBA00023136"/>
    </source>
</evidence>